<keyword evidence="2" id="KW-1133">Transmembrane helix</keyword>
<keyword evidence="2" id="KW-0812">Transmembrane</keyword>
<dbReference type="AlphaFoldDB" id="A0A4R6KHX3"/>
<reference evidence="3 4" key="1">
    <citation type="submission" date="2019-03" db="EMBL/GenBank/DDBJ databases">
        <title>Genomic Encyclopedia of Type Strains, Phase III (KMG-III): the genomes of soil and plant-associated and newly described type strains.</title>
        <authorList>
            <person name="Whitman W."/>
        </authorList>
    </citation>
    <scope>NUCLEOTIDE SEQUENCE [LARGE SCALE GENOMIC DNA]</scope>
    <source>
        <strain evidence="3 4">VKM Ac-2527</strain>
    </source>
</reference>
<feature type="region of interest" description="Disordered" evidence="1">
    <location>
        <begin position="322"/>
        <end position="347"/>
    </location>
</feature>
<dbReference type="RefSeq" id="WP_133799831.1">
    <property type="nucleotide sequence ID" value="NZ_SNWQ01000004.1"/>
</dbReference>
<dbReference type="InterPro" id="IPR044857">
    <property type="entry name" value="T7SS_EccB_R1"/>
</dbReference>
<name>A0A4R6KHX3_9ACTN</name>
<dbReference type="PANTHER" id="PTHR40765:SF2">
    <property type="entry name" value="ESX-2 SECRETION SYSTEM ATPASE ECCB2"/>
    <property type="match status" value="1"/>
</dbReference>
<dbReference type="InterPro" id="IPR007795">
    <property type="entry name" value="T7SS_EccB"/>
</dbReference>
<feature type="transmembrane region" description="Helical" evidence="2">
    <location>
        <begin position="40"/>
        <end position="62"/>
    </location>
</feature>
<gene>
    <name evidence="3" type="ORF">EV643_104126</name>
</gene>
<dbReference type="NCBIfam" id="TIGR03919">
    <property type="entry name" value="T7SS_EccB"/>
    <property type="match status" value="1"/>
</dbReference>
<keyword evidence="2" id="KW-0472">Membrane</keyword>
<comment type="caution">
    <text evidence="3">The sequence shown here is derived from an EMBL/GenBank/DDBJ whole genome shotgun (WGS) entry which is preliminary data.</text>
</comment>
<dbReference type="OrthoDB" id="3847604at2"/>
<organism evidence="3 4">
    <name type="scientific">Kribbella caucasensis</name>
    <dbReference type="NCBI Taxonomy" id="2512215"/>
    <lineage>
        <taxon>Bacteria</taxon>
        <taxon>Bacillati</taxon>
        <taxon>Actinomycetota</taxon>
        <taxon>Actinomycetes</taxon>
        <taxon>Propionibacteriales</taxon>
        <taxon>Kribbellaceae</taxon>
        <taxon>Kribbella</taxon>
    </lineage>
</organism>
<dbReference type="Gene3D" id="3.30.2390.20">
    <property type="entry name" value="Type VII secretion system EccB, repeat 1 domain"/>
    <property type="match status" value="1"/>
</dbReference>
<protein>
    <submittedName>
        <fullName evidence="3">Type VII secretion protein EccB</fullName>
    </submittedName>
</protein>
<dbReference type="Pfam" id="PF05108">
    <property type="entry name" value="T7SS_ESX1_EccB"/>
    <property type="match status" value="1"/>
</dbReference>
<proteinExistence type="predicted"/>
<accession>A0A4R6KHX3</accession>
<dbReference type="PANTHER" id="PTHR40765">
    <property type="entry name" value="ESX-2 SECRETION SYSTEM ATPASE ECCB2"/>
    <property type="match status" value="1"/>
</dbReference>
<sequence>MATKRDQLQSHQFLIQRVVSALILRESDPEQPPFRRPLVAAYWSIGLALIVLAGFTVFGLIVPGGKTAWRDGESIIVEKETGTRFVYVDGRLHPAANYVSALLAKGSFAPLMNVSEKSLAGVPRGPRVGIADAPDSLPAAKGLLRGSWSLCSQPGKDQTGAAVDESVLLVGREPSGGRVMADEALLVAVGETGDQYLLRNGYRHRIRESDTVTVGLALRSEPWATVGMELVDGLPSGAPLRPIHVAKLGQPSKAVPGWGSLRNGQLLVVRTSDGVSQYYLAEADQLRPITPLQYDIQRAYAPTAKAYQGQQPVAKPLGLVAAGQSRQGPAPSTAPGQLPPERPEFVGPRMSGSSLCATFEPGGTVPRLAIDVGMPVRDEMMTTAARTGRGAPLADRVIVPPGGAALVEAMPSTQAPIGTVMLVSDLGIAYPLAGPEVQNTLGFDGVQPIRMPAGLVARIPRGSGLDPAAAAVQPAGPALR</sequence>
<dbReference type="GO" id="GO:0005576">
    <property type="term" value="C:extracellular region"/>
    <property type="evidence" value="ECO:0007669"/>
    <property type="project" value="TreeGrafter"/>
</dbReference>
<evidence type="ECO:0000256" key="2">
    <source>
        <dbReference type="SAM" id="Phobius"/>
    </source>
</evidence>
<dbReference type="EMBL" id="SNWQ01000004">
    <property type="protein sequence ID" value="TDO50633.1"/>
    <property type="molecule type" value="Genomic_DNA"/>
</dbReference>
<dbReference type="Proteomes" id="UP000295388">
    <property type="component" value="Unassembled WGS sequence"/>
</dbReference>
<keyword evidence="4" id="KW-1185">Reference proteome</keyword>
<evidence type="ECO:0000256" key="1">
    <source>
        <dbReference type="SAM" id="MobiDB-lite"/>
    </source>
</evidence>
<evidence type="ECO:0000313" key="3">
    <source>
        <dbReference type="EMBL" id="TDO50633.1"/>
    </source>
</evidence>
<evidence type="ECO:0000313" key="4">
    <source>
        <dbReference type="Proteomes" id="UP000295388"/>
    </source>
</evidence>